<name>A0ABW5WVX1_9STAP</name>
<protein>
    <submittedName>
        <fullName evidence="1">Uncharacterized protein</fullName>
    </submittedName>
</protein>
<organism evidence="1 2">
    <name type="scientific">Corticicoccus populi</name>
    <dbReference type="NCBI Taxonomy" id="1812821"/>
    <lineage>
        <taxon>Bacteria</taxon>
        <taxon>Bacillati</taxon>
        <taxon>Bacillota</taxon>
        <taxon>Bacilli</taxon>
        <taxon>Bacillales</taxon>
        <taxon>Staphylococcaceae</taxon>
        <taxon>Corticicoccus</taxon>
    </lineage>
</organism>
<evidence type="ECO:0000313" key="1">
    <source>
        <dbReference type="EMBL" id="MFD2830035.1"/>
    </source>
</evidence>
<gene>
    <name evidence="1" type="ORF">ACFSX4_06090</name>
</gene>
<evidence type="ECO:0000313" key="2">
    <source>
        <dbReference type="Proteomes" id="UP001597519"/>
    </source>
</evidence>
<accession>A0ABW5WVX1</accession>
<keyword evidence="2" id="KW-1185">Reference proteome</keyword>
<sequence length="129" mass="14538">MTEQVDWKRAYKDLEAHIEHIMEETSVLVNNASPKLKIHDIHTETEGNLTVVIDAAGSGMTYAAYLIDRSGKSETIKLPYQRSNTFHFDVESGKYTIQGFVRENDSEAGTVAVKKNVKYTRVNADDKTD</sequence>
<proteinExistence type="predicted"/>
<dbReference type="Proteomes" id="UP001597519">
    <property type="component" value="Unassembled WGS sequence"/>
</dbReference>
<dbReference type="EMBL" id="JBHUOQ010000001">
    <property type="protein sequence ID" value="MFD2830035.1"/>
    <property type="molecule type" value="Genomic_DNA"/>
</dbReference>
<comment type="caution">
    <text evidence="1">The sequence shown here is derived from an EMBL/GenBank/DDBJ whole genome shotgun (WGS) entry which is preliminary data.</text>
</comment>
<reference evidence="2" key="1">
    <citation type="journal article" date="2019" name="Int. J. Syst. Evol. Microbiol.">
        <title>The Global Catalogue of Microorganisms (GCM) 10K type strain sequencing project: providing services to taxonomists for standard genome sequencing and annotation.</title>
        <authorList>
            <consortium name="The Broad Institute Genomics Platform"/>
            <consortium name="The Broad Institute Genome Sequencing Center for Infectious Disease"/>
            <person name="Wu L."/>
            <person name="Ma J."/>
        </authorList>
    </citation>
    <scope>NUCLEOTIDE SEQUENCE [LARGE SCALE GENOMIC DNA]</scope>
    <source>
        <strain evidence="2">KCTC 33575</strain>
    </source>
</reference>
<dbReference type="RefSeq" id="WP_377772583.1">
    <property type="nucleotide sequence ID" value="NZ_JBHUOQ010000001.1"/>
</dbReference>